<proteinExistence type="predicted"/>
<dbReference type="AlphaFoldDB" id="A0AAQ3WUM0"/>
<protein>
    <submittedName>
        <fullName evidence="2">Uncharacterized protein</fullName>
    </submittedName>
</protein>
<feature type="compositionally biased region" description="Acidic residues" evidence="1">
    <location>
        <begin position="474"/>
        <end position="485"/>
    </location>
</feature>
<feature type="region of interest" description="Disordered" evidence="1">
    <location>
        <begin position="682"/>
        <end position="703"/>
    </location>
</feature>
<evidence type="ECO:0000313" key="3">
    <source>
        <dbReference type="Proteomes" id="UP001341281"/>
    </source>
</evidence>
<keyword evidence="3" id="KW-1185">Reference proteome</keyword>
<dbReference type="PANTHER" id="PTHR33621">
    <property type="entry name" value="ASPARTIC/GLUTAMIC ACID-RICH PROTEIN"/>
    <property type="match status" value="1"/>
</dbReference>
<sequence>MEMAAAAAAAAMDFHALSRRELQALCKRNGVRANMTNAAMADALQGLPSVDGIDEIGTTLCLPTPGRSAMKSVEMAGEEQQHGSPLPRGRRVSVKSPEAIRMEVEEGEDEVKRDLGKEIVRTPGVALRSSSRRARATPAPLPPTPMPASSARATARRAAVRKTEEVAPTPATLRRSQRSSVRKGAAPVVVDPSADDVSAAKRTTRSARSKVTIALEQEDEVAVVVDPPAPKEEKVLQEEPQAIASDVKCDDPEEEEVTKLLEGNNKEDEPEEGEEAVVDAVSSTCVADSSDAKIGSAVTLDKSCHDPQVEEVAVVMEEQSTKPHEGIVEEHEPISVEKSASLTVMEDSPILGLLSKVETEGPAVEMEHVSSVEDGEGLADEIIPDIEDKEVAVDEEAVKEAGFAVTGDTNPTTEEIVPIAVEVETSEDDGLTEAKEGAADKMPQAELADDQTNEEVDEDDHSAVPAHEVPQAELADDETSEQDDNTELKESAAVKMEQAELIEEDISEEEDHTELKDDHSVKMPPAQLIEEDIMKEDDLDDEEEWASEDDNDFDEIGSSDESDEETEASEQSYTGDVVQMPQGTEEDNEDASTEDDDFSGDLPSESDEETETSEQSYTGDVVQMPQGTVQAVEENEDASTEDDDFSGDLPPEFDNIQIYSDDETESDIAPPVLDENQAAVMSLDDSSTNVEQQQEVPEEADATEKELKEVDNIVKSLDEFSFKEKEAKEMTKQPQTENLKGMSLRKLKTELKNRLIALKETKEEVTEGKRLPLEEVDGNAGVDF</sequence>
<feature type="compositionally biased region" description="Acidic residues" evidence="1">
    <location>
        <begin position="633"/>
        <end position="646"/>
    </location>
</feature>
<feature type="compositionally biased region" description="Acidic residues" evidence="1">
    <location>
        <begin position="584"/>
        <end position="612"/>
    </location>
</feature>
<feature type="compositionally biased region" description="Acidic residues" evidence="1">
    <location>
        <begin position="447"/>
        <end position="460"/>
    </location>
</feature>
<evidence type="ECO:0000256" key="1">
    <source>
        <dbReference type="SAM" id="MobiDB-lite"/>
    </source>
</evidence>
<organism evidence="2 3">
    <name type="scientific">Paspalum notatum var. saurae</name>
    <dbReference type="NCBI Taxonomy" id="547442"/>
    <lineage>
        <taxon>Eukaryota</taxon>
        <taxon>Viridiplantae</taxon>
        <taxon>Streptophyta</taxon>
        <taxon>Embryophyta</taxon>
        <taxon>Tracheophyta</taxon>
        <taxon>Spermatophyta</taxon>
        <taxon>Magnoliopsida</taxon>
        <taxon>Liliopsida</taxon>
        <taxon>Poales</taxon>
        <taxon>Poaceae</taxon>
        <taxon>PACMAD clade</taxon>
        <taxon>Panicoideae</taxon>
        <taxon>Andropogonodae</taxon>
        <taxon>Paspaleae</taxon>
        <taxon>Paspalinae</taxon>
        <taxon>Paspalum</taxon>
    </lineage>
</organism>
<reference evidence="2 3" key="1">
    <citation type="submission" date="2024-02" db="EMBL/GenBank/DDBJ databases">
        <title>High-quality chromosome-scale genome assembly of Pensacola bahiagrass (Paspalum notatum Flugge var. saurae).</title>
        <authorList>
            <person name="Vega J.M."/>
            <person name="Podio M."/>
            <person name="Orjuela J."/>
            <person name="Siena L.A."/>
            <person name="Pessino S.C."/>
            <person name="Combes M.C."/>
            <person name="Mariac C."/>
            <person name="Albertini E."/>
            <person name="Pupilli F."/>
            <person name="Ortiz J.P.A."/>
            <person name="Leblanc O."/>
        </authorList>
    </citation>
    <scope>NUCLEOTIDE SEQUENCE [LARGE SCALE GENOMIC DNA]</scope>
    <source>
        <strain evidence="2">R1</strain>
        <tissue evidence="2">Leaf</tissue>
    </source>
</reference>
<accession>A0AAQ3WUM0</accession>
<evidence type="ECO:0000313" key="2">
    <source>
        <dbReference type="EMBL" id="WVZ74065.1"/>
    </source>
</evidence>
<gene>
    <name evidence="2" type="ORF">U9M48_022292</name>
</gene>
<dbReference type="Proteomes" id="UP001341281">
    <property type="component" value="Chromosome 05"/>
</dbReference>
<feature type="compositionally biased region" description="Polar residues" evidence="1">
    <location>
        <begin position="684"/>
        <end position="695"/>
    </location>
</feature>
<feature type="compositionally biased region" description="Acidic residues" evidence="1">
    <location>
        <begin position="500"/>
        <end position="512"/>
    </location>
</feature>
<feature type="compositionally biased region" description="Acidic residues" evidence="1">
    <location>
        <begin position="529"/>
        <end position="568"/>
    </location>
</feature>
<name>A0AAQ3WUM0_PASNO</name>
<feature type="region of interest" description="Disordered" evidence="1">
    <location>
        <begin position="125"/>
        <end position="188"/>
    </location>
</feature>
<dbReference type="EMBL" id="CP144749">
    <property type="protein sequence ID" value="WVZ74065.1"/>
    <property type="molecule type" value="Genomic_DNA"/>
</dbReference>
<feature type="region of interest" description="Disordered" evidence="1">
    <location>
        <begin position="423"/>
        <end position="653"/>
    </location>
</feature>
<dbReference type="PANTHER" id="PTHR33621:SF2">
    <property type="entry name" value="RIBOSOMAL L1 DOMAIN-CONTAINING PROTEIN"/>
    <property type="match status" value="1"/>
</dbReference>